<dbReference type="AlphaFoldDB" id="C7RSE7"/>
<keyword evidence="3" id="KW-0812">Transmembrane</keyword>
<dbReference type="eggNOG" id="COG3014">
    <property type="taxonomic scope" value="Bacteria"/>
</dbReference>
<keyword evidence="2" id="KW-0802">TPR repeat</keyword>
<dbReference type="KEGG" id="app:CAP2UW1_1336"/>
<evidence type="ECO:0000256" key="1">
    <source>
        <dbReference type="ARBA" id="ARBA00022737"/>
    </source>
</evidence>
<dbReference type="PANTHER" id="PTHR44227">
    <property type="match status" value="1"/>
</dbReference>
<evidence type="ECO:0000313" key="4">
    <source>
        <dbReference type="EMBL" id="ACV34660.1"/>
    </source>
</evidence>
<dbReference type="EMBL" id="CP001715">
    <property type="protein sequence ID" value="ACV34660.1"/>
    <property type="molecule type" value="Genomic_DNA"/>
</dbReference>
<dbReference type="PANTHER" id="PTHR44227:SF3">
    <property type="entry name" value="PROTEIN O-MANNOSYL-TRANSFERASE TMTC4"/>
    <property type="match status" value="1"/>
</dbReference>
<protein>
    <recommendedName>
        <fullName evidence="5">Glycosyltransferase RgtA/B/C/D-like domain-containing protein</fullName>
    </recommendedName>
</protein>
<gene>
    <name evidence="4" type="ordered locus">CAP2UW1_1336</name>
</gene>
<feature type="transmembrane region" description="Helical" evidence="3">
    <location>
        <begin position="81"/>
        <end position="101"/>
    </location>
</feature>
<feature type="transmembrane region" description="Helical" evidence="3">
    <location>
        <begin position="147"/>
        <end position="164"/>
    </location>
</feature>
<dbReference type="InterPro" id="IPR052346">
    <property type="entry name" value="O-mannosyl-transferase_TMTC"/>
</dbReference>
<organism evidence="4">
    <name type="scientific">Accumulibacter regalis</name>
    <dbReference type="NCBI Taxonomy" id="522306"/>
    <lineage>
        <taxon>Bacteria</taxon>
        <taxon>Pseudomonadati</taxon>
        <taxon>Pseudomonadota</taxon>
        <taxon>Betaproteobacteria</taxon>
        <taxon>Candidatus Accumulibacter</taxon>
    </lineage>
</organism>
<sequence length="530" mass="59439" precursor="true">MLRTTSALLLVCSFCLFLPSLYHELFADDEIYLAFNNRMVRQLPWTDLHLFLQKPANRWEFLPLRDFTYWLDFRLFGDEPMGFHFSNLAWYALSAIAFFWLVRELILLFRPAWVNQAGVLALCGTVLFVVHPAHVEAAAWVASRKDLMAGTFGFLAAATLARGLRAGWPVGNSVLAALLLLCACFSKAAGMTQVLFLTLLLAACWRHATTVPVGRKVASLLLPWAVVVVAAVVHMQMAESTGIRIENHPGALIVLDRASRIFSTLGSLLLVPYPLGLYHDVYRLGEWHWLGSGLGLLLVLLALRTLCVRRALWPLGIVMAVSPWLVYLQFLPFTTWSMASERFLFVSVGGLVLVLVDILGRAGLPRRIIPLLLLLTVPMGVITWMRMADWELGGTLRTREYERQPHFHNAIRDQVIYTLLPKRQYAEAESLAGTIPRDYAAAALTAAVNAERAFREREEGRASEATDPHADGAYCQEVASLRKALTSGYTHIVRERDISYNNLLRSIERQAEFRYADYPRICDGAATAGH</sequence>
<keyword evidence="3" id="KW-1133">Transmembrane helix</keyword>
<dbReference type="HOGENOM" id="CLU_011615_5_0_4"/>
<reference evidence="4" key="1">
    <citation type="submission" date="2009-08" db="EMBL/GenBank/DDBJ databases">
        <authorList>
            <consortium name="US DOE Joint Genome Institute"/>
            <person name="Lucas S."/>
            <person name="Copeland A."/>
            <person name="Lapidus A."/>
            <person name="Glavina del Rio T."/>
            <person name="Dalin E."/>
            <person name="Tice H."/>
            <person name="Bruce D."/>
            <person name="Barry K."/>
            <person name="Pitluck S."/>
            <person name="Lowry S."/>
            <person name="Larimer F."/>
            <person name="Land M."/>
            <person name="Hauser L."/>
            <person name="Kyrpides N."/>
            <person name="Ivanova N."/>
            <person name="McMahon K.D."/>
            <person name="Hugenholtz P."/>
        </authorList>
    </citation>
    <scope>NUCLEOTIDE SEQUENCE</scope>
    <source>
        <strain evidence="4">UW-1</strain>
    </source>
</reference>
<feature type="transmembrane region" description="Helical" evidence="3">
    <location>
        <begin position="342"/>
        <end position="359"/>
    </location>
</feature>
<reference evidence="4" key="2">
    <citation type="submission" date="2009-09" db="EMBL/GenBank/DDBJ databases">
        <title>Complete sequence of chromosome of Candidatus Accumulibacter phosphatis clade IIA str. UW-1.</title>
        <authorList>
            <consortium name="US DOE Joint Genome Institute"/>
            <person name="Martin H.G."/>
            <person name="Ivanova N."/>
            <person name="Kunin V."/>
            <person name="Warnecke F."/>
            <person name="Barry K."/>
            <person name="He S."/>
            <person name="Salamov A."/>
            <person name="Szeto E."/>
            <person name="Dalin E."/>
            <person name="Pangilinan J.L."/>
            <person name="Lapidus A."/>
            <person name="Lowry S."/>
            <person name="Kyrpides N.C."/>
            <person name="McMahon K.D."/>
            <person name="Hugenholtz P."/>
        </authorList>
    </citation>
    <scope>NUCLEOTIDE SEQUENCE [LARGE SCALE GENOMIC DNA]</scope>
    <source>
        <strain evidence="4">UW-1</strain>
    </source>
</reference>
<name>C7RSE7_ACCRE</name>
<evidence type="ECO:0000256" key="2">
    <source>
        <dbReference type="ARBA" id="ARBA00022803"/>
    </source>
</evidence>
<feature type="transmembrane region" description="Helical" evidence="3">
    <location>
        <begin position="287"/>
        <end position="304"/>
    </location>
</feature>
<accession>C7RSE7</accession>
<proteinExistence type="predicted"/>
<feature type="transmembrane region" description="Helical" evidence="3">
    <location>
        <begin position="368"/>
        <end position="387"/>
    </location>
</feature>
<feature type="transmembrane region" description="Helical" evidence="3">
    <location>
        <begin position="176"/>
        <end position="205"/>
    </location>
</feature>
<evidence type="ECO:0000256" key="3">
    <source>
        <dbReference type="SAM" id="Phobius"/>
    </source>
</evidence>
<dbReference type="OrthoDB" id="5932158at2"/>
<dbReference type="STRING" id="522306.CAP2UW1_1336"/>
<feature type="transmembrane region" description="Helical" evidence="3">
    <location>
        <begin position="217"/>
        <end position="237"/>
    </location>
</feature>
<evidence type="ECO:0008006" key="5">
    <source>
        <dbReference type="Google" id="ProtNLM"/>
    </source>
</evidence>
<keyword evidence="3" id="KW-0472">Membrane</keyword>
<keyword evidence="1" id="KW-0677">Repeat</keyword>
<feature type="transmembrane region" description="Helical" evidence="3">
    <location>
        <begin position="311"/>
        <end position="330"/>
    </location>
</feature>
<feature type="transmembrane region" description="Helical" evidence="3">
    <location>
        <begin position="113"/>
        <end position="135"/>
    </location>
</feature>
<feature type="transmembrane region" description="Helical" evidence="3">
    <location>
        <begin position="258"/>
        <end position="275"/>
    </location>
</feature>